<protein>
    <submittedName>
        <fullName evidence="2">Uncharacterized protein</fullName>
    </submittedName>
</protein>
<sequence>MVRISPLLTCLGFTATFAAGALSESKFATFIPGNATLEPFIVSPIGIFGDANPLNRLLYERTHQRLIFSRDTCTNTSATCGGSSFTVASNCCASAAQCCSGAEGGCCPSGSSCCSAGGGCCTSGTTCTTINGRSGCCPGGSICGSCPNESDTLCGDNLCCSKS</sequence>
<dbReference type="Proteomes" id="UP000053477">
    <property type="component" value="Unassembled WGS sequence"/>
</dbReference>
<feature type="signal peptide" evidence="1">
    <location>
        <begin position="1"/>
        <end position="20"/>
    </location>
</feature>
<proteinExistence type="predicted"/>
<dbReference type="EMBL" id="KQ086010">
    <property type="protein sequence ID" value="KLO11056.1"/>
    <property type="molecule type" value="Genomic_DNA"/>
</dbReference>
<reference evidence="2 3" key="1">
    <citation type="submission" date="2015-04" db="EMBL/GenBank/DDBJ databases">
        <title>Complete genome sequence of Schizopora paradoxa KUC8140, a cosmopolitan wood degrader in East Asia.</title>
        <authorList>
            <consortium name="DOE Joint Genome Institute"/>
            <person name="Min B."/>
            <person name="Park H."/>
            <person name="Jang Y."/>
            <person name="Kim J.-J."/>
            <person name="Kim K.H."/>
            <person name="Pangilinan J."/>
            <person name="Lipzen A."/>
            <person name="Riley R."/>
            <person name="Grigoriev I.V."/>
            <person name="Spatafora J.W."/>
            <person name="Choi I.-G."/>
        </authorList>
    </citation>
    <scope>NUCLEOTIDE SEQUENCE [LARGE SCALE GENOMIC DNA]</scope>
    <source>
        <strain evidence="2 3">KUC8140</strain>
    </source>
</reference>
<name>A0A0H2S238_9AGAM</name>
<evidence type="ECO:0000313" key="2">
    <source>
        <dbReference type="EMBL" id="KLO11056.1"/>
    </source>
</evidence>
<keyword evidence="3" id="KW-1185">Reference proteome</keyword>
<gene>
    <name evidence="2" type="ORF">SCHPADRAFT_490338</name>
</gene>
<organism evidence="2 3">
    <name type="scientific">Schizopora paradoxa</name>
    <dbReference type="NCBI Taxonomy" id="27342"/>
    <lineage>
        <taxon>Eukaryota</taxon>
        <taxon>Fungi</taxon>
        <taxon>Dikarya</taxon>
        <taxon>Basidiomycota</taxon>
        <taxon>Agaricomycotina</taxon>
        <taxon>Agaricomycetes</taxon>
        <taxon>Hymenochaetales</taxon>
        <taxon>Schizoporaceae</taxon>
        <taxon>Schizopora</taxon>
    </lineage>
</organism>
<dbReference type="InParanoid" id="A0A0H2S238"/>
<keyword evidence="1" id="KW-0732">Signal</keyword>
<dbReference type="AlphaFoldDB" id="A0A0H2S238"/>
<evidence type="ECO:0000256" key="1">
    <source>
        <dbReference type="SAM" id="SignalP"/>
    </source>
</evidence>
<evidence type="ECO:0000313" key="3">
    <source>
        <dbReference type="Proteomes" id="UP000053477"/>
    </source>
</evidence>
<accession>A0A0H2S238</accession>
<feature type="chain" id="PRO_5005202363" evidence="1">
    <location>
        <begin position="21"/>
        <end position="163"/>
    </location>
</feature>